<dbReference type="AlphaFoldDB" id="A0A9X2D4P7"/>
<dbReference type="NCBIfam" id="NF041419">
    <property type="entry name" value="CC_star_Cory"/>
    <property type="match status" value="1"/>
</dbReference>
<dbReference type="InterPro" id="IPR058303">
    <property type="entry name" value="DUF7990"/>
</dbReference>
<dbReference type="EMBL" id="JAMOIL010000002">
    <property type="protein sequence ID" value="MCM0619273.1"/>
    <property type="molecule type" value="Genomic_DNA"/>
</dbReference>
<protein>
    <recommendedName>
        <fullName evidence="3">DNA helicase</fullName>
    </recommendedName>
</protein>
<sequence>MTGPAARLRERWAAVRAGLEEFYAGPYRTTMRRARREEDDLFLLVVLAEALGVPDPAAYYSAEVLPATLPELHAWHRRMGMEASPLDHVGCC</sequence>
<evidence type="ECO:0008006" key="3">
    <source>
        <dbReference type="Google" id="ProtNLM"/>
    </source>
</evidence>
<proteinExistence type="predicted"/>
<organism evidence="1 2">
    <name type="scientific">Nocardioides bruguierae</name>
    <dbReference type="NCBI Taxonomy" id="2945102"/>
    <lineage>
        <taxon>Bacteria</taxon>
        <taxon>Bacillati</taxon>
        <taxon>Actinomycetota</taxon>
        <taxon>Actinomycetes</taxon>
        <taxon>Propionibacteriales</taxon>
        <taxon>Nocardioidaceae</taxon>
        <taxon>Nocardioides</taxon>
    </lineage>
</organism>
<gene>
    <name evidence="1" type="ORF">M8330_03045</name>
</gene>
<evidence type="ECO:0000313" key="1">
    <source>
        <dbReference type="EMBL" id="MCM0619273.1"/>
    </source>
</evidence>
<dbReference type="Pfam" id="PF25952">
    <property type="entry name" value="DUF7990"/>
    <property type="match status" value="1"/>
</dbReference>
<keyword evidence="2" id="KW-1185">Reference proteome</keyword>
<comment type="caution">
    <text evidence="1">The sequence shown here is derived from an EMBL/GenBank/DDBJ whole genome shotgun (WGS) entry which is preliminary data.</text>
</comment>
<accession>A0A9X2D4P7</accession>
<reference evidence="1" key="1">
    <citation type="submission" date="2022-05" db="EMBL/GenBank/DDBJ databases">
        <authorList>
            <person name="Tuo L."/>
        </authorList>
    </citation>
    <scope>NUCLEOTIDE SEQUENCE</scope>
    <source>
        <strain evidence="1">BSK12Z-4</strain>
    </source>
</reference>
<evidence type="ECO:0000313" key="2">
    <source>
        <dbReference type="Proteomes" id="UP001139485"/>
    </source>
</evidence>
<name>A0A9X2D4P7_9ACTN</name>
<dbReference type="Proteomes" id="UP001139485">
    <property type="component" value="Unassembled WGS sequence"/>
</dbReference>
<dbReference type="RefSeq" id="WP_250052777.1">
    <property type="nucleotide sequence ID" value="NZ_JAMJPH010000006.1"/>
</dbReference>
<dbReference type="InterPro" id="IPR047717">
    <property type="entry name" value="CC_star_Cory"/>
</dbReference>